<dbReference type="Pfam" id="PF03401">
    <property type="entry name" value="TctC"/>
    <property type="match status" value="1"/>
</dbReference>
<dbReference type="InterPro" id="IPR005064">
    <property type="entry name" value="BUG"/>
</dbReference>
<dbReference type="PANTHER" id="PTHR42928">
    <property type="entry name" value="TRICARBOXYLATE-BINDING PROTEIN"/>
    <property type="match status" value="1"/>
</dbReference>
<feature type="signal peptide" evidence="2">
    <location>
        <begin position="1"/>
        <end position="28"/>
    </location>
</feature>
<dbReference type="PIRSF" id="PIRSF017082">
    <property type="entry name" value="YflP"/>
    <property type="match status" value="1"/>
</dbReference>
<comment type="similarity">
    <text evidence="1">Belongs to the UPF0065 (bug) family.</text>
</comment>
<proteinExistence type="inferred from homology"/>
<dbReference type="SUPFAM" id="SSF53850">
    <property type="entry name" value="Periplasmic binding protein-like II"/>
    <property type="match status" value="1"/>
</dbReference>
<reference evidence="3 4" key="1">
    <citation type="submission" date="2023-07" db="EMBL/GenBank/DDBJ databases">
        <title>Genomic Encyclopedia of Type Strains, Phase IV (KMG-IV): sequencing the most valuable type-strain genomes for metagenomic binning, comparative biology and taxonomic classification.</title>
        <authorList>
            <person name="Goeker M."/>
        </authorList>
    </citation>
    <scope>NUCLEOTIDE SEQUENCE [LARGE SCALE GENOMIC DNA]</scope>
    <source>
        <strain evidence="3 4">DSM 19922</strain>
    </source>
</reference>
<feature type="chain" id="PRO_5046666760" evidence="2">
    <location>
        <begin position="29"/>
        <end position="328"/>
    </location>
</feature>
<dbReference type="EMBL" id="JAUSVU010000001">
    <property type="protein sequence ID" value="MDQ0531206.1"/>
    <property type="molecule type" value="Genomic_DNA"/>
</dbReference>
<dbReference type="Proteomes" id="UP001244552">
    <property type="component" value="Unassembled WGS sequence"/>
</dbReference>
<evidence type="ECO:0000256" key="2">
    <source>
        <dbReference type="SAM" id="SignalP"/>
    </source>
</evidence>
<comment type="caution">
    <text evidence="3">The sequence shown here is derived from an EMBL/GenBank/DDBJ whole genome shotgun (WGS) entry which is preliminary data.</text>
</comment>
<dbReference type="PROSITE" id="PS51318">
    <property type="entry name" value="TAT"/>
    <property type="match status" value="1"/>
</dbReference>
<name>A0ABU0MCP5_9PROT</name>
<organism evidence="3 4">
    <name type="scientific">Azospirillum picis</name>
    <dbReference type="NCBI Taxonomy" id="488438"/>
    <lineage>
        <taxon>Bacteria</taxon>
        <taxon>Pseudomonadati</taxon>
        <taxon>Pseudomonadota</taxon>
        <taxon>Alphaproteobacteria</taxon>
        <taxon>Rhodospirillales</taxon>
        <taxon>Azospirillaceae</taxon>
        <taxon>Azospirillum</taxon>
    </lineage>
</organism>
<keyword evidence="4" id="KW-1185">Reference proteome</keyword>
<protein>
    <submittedName>
        <fullName evidence="3">Tricarboxylic transport membrane protein</fullName>
    </submittedName>
</protein>
<sequence length="328" mass="34238">MTFGIPARRTLTAAMAIAATAFAAAVFAAPAAAELKSVEIIAPANAGGGYDQHARAMQQVMQNHKLASGVQVVNIPGAGGTIGLSQFVTAKKRNPGMMISGLGMIGAILINKSPVTLDQVTPLARLTGEYQPIVVAADSPIKTLDDLVAKFKADPGSVSWGGFAVGSPDHILYGLIVKAVGGDVGKMNYIAAGAGGEMMASILGGHITVATGGYNEMASQLQAGKLRALAISAPQRVPGIDIPTFKEQGVDVELVNWRAVMAPGSMKPAELKAMDDAVGAMVQTDEWKQIAKERGWIDLYLPSDRFAAFLKDERSRIEGVLTELGLVK</sequence>
<dbReference type="PANTHER" id="PTHR42928:SF3">
    <property type="entry name" value="UPF0065 PROTEIN YFLP"/>
    <property type="match status" value="1"/>
</dbReference>
<dbReference type="InterPro" id="IPR006311">
    <property type="entry name" value="TAT_signal"/>
</dbReference>
<gene>
    <name evidence="3" type="ORF">QO018_000038</name>
</gene>
<evidence type="ECO:0000313" key="4">
    <source>
        <dbReference type="Proteomes" id="UP001244552"/>
    </source>
</evidence>
<dbReference type="Gene3D" id="3.40.190.10">
    <property type="entry name" value="Periplasmic binding protein-like II"/>
    <property type="match status" value="1"/>
</dbReference>
<accession>A0ABU0MCP5</accession>
<dbReference type="InterPro" id="IPR042100">
    <property type="entry name" value="Bug_dom1"/>
</dbReference>
<dbReference type="Gene3D" id="3.40.190.150">
    <property type="entry name" value="Bordetella uptake gene, domain 1"/>
    <property type="match status" value="1"/>
</dbReference>
<keyword evidence="2" id="KW-0732">Signal</keyword>
<dbReference type="CDD" id="cd07012">
    <property type="entry name" value="PBP2_Bug_TTT"/>
    <property type="match status" value="1"/>
</dbReference>
<evidence type="ECO:0000256" key="1">
    <source>
        <dbReference type="ARBA" id="ARBA00006987"/>
    </source>
</evidence>
<dbReference type="RefSeq" id="WP_246512706.1">
    <property type="nucleotide sequence ID" value="NZ_JAGINO010000001.1"/>
</dbReference>
<evidence type="ECO:0000313" key="3">
    <source>
        <dbReference type="EMBL" id="MDQ0531206.1"/>
    </source>
</evidence>